<dbReference type="PANTHER" id="PTHR11702">
    <property type="entry name" value="DEVELOPMENTALLY REGULATED GTP-BINDING PROTEIN-RELATED"/>
    <property type="match status" value="1"/>
</dbReference>
<proteinExistence type="predicted"/>
<accession>A0A438K1J9</accession>
<dbReference type="Gene3D" id="2.70.210.12">
    <property type="entry name" value="GTP1/OBG domain"/>
    <property type="match status" value="1"/>
</dbReference>
<dbReference type="AlphaFoldDB" id="A0A438K1J9"/>
<dbReference type="InterPro" id="IPR045086">
    <property type="entry name" value="OBG_GTPase"/>
</dbReference>
<organism evidence="2 3">
    <name type="scientific">Vitis vinifera</name>
    <name type="common">Grape</name>
    <dbReference type="NCBI Taxonomy" id="29760"/>
    <lineage>
        <taxon>Eukaryota</taxon>
        <taxon>Viridiplantae</taxon>
        <taxon>Streptophyta</taxon>
        <taxon>Embryophyta</taxon>
        <taxon>Tracheophyta</taxon>
        <taxon>Spermatophyta</taxon>
        <taxon>Magnoliopsida</taxon>
        <taxon>eudicotyledons</taxon>
        <taxon>Gunneridae</taxon>
        <taxon>Pentapetalae</taxon>
        <taxon>rosids</taxon>
        <taxon>Vitales</taxon>
        <taxon>Vitaceae</taxon>
        <taxon>Viteae</taxon>
        <taxon>Vitis</taxon>
    </lineage>
</organism>
<name>A0A438K1J9_VITVI</name>
<reference evidence="2 3" key="1">
    <citation type="journal article" date="2018" name="PLoS Genet.">
        <title>Population sequencing reveals clonal diversity and ancestral inbreeding in the grapevine cultivar Chardonnay.</title>
        <authorList>
            <person name="Roach M.J."/>
            <person name="Johnson D.L."/>
            <person name="Bohlmann J."/>
            <person name="van Vuuren H.J."/>
            <person name="Jones S.J."/>
            <person name="Pretorius I.S."/>
            <person name="Schmidt S.A."/>
            <person name="Borneman A.R."/>
        </authorList>
    </citation>
    <scope>NUCLEOTIDE SEQUENCE [LARGE SCALE GENOMIC DNA]</scope>
    <source>
        <strain evidence="3">cv. Chardonnay</strain>
        <tissue evidence="2">Leaf</tissue>
    </source>
</reference>
<gene>
    <name evidence="2" type="primary">Os03g0799700_2</name>
    <name evidence="2" type="ORF">CK203_008021</name>
</gene>
<comment type="caution">
    <text evidence="2">The sequence shown here is derived from an EMBL/GenBank/DDBJ whole genome shotgun (WGS) entry which is preliminary data.</text>
</comment>
<dbReference type="PANTHER" id="PTHR11702:SF39">
    <property type="entry name" value="GTP-BINDING PROTEIN OBGC2-RELATED"/>
    <property type="match status" value="1"/>
</dbReference>
<feature type="chain" id="PRO_5019227180" evidence="1">
    <location>
        <begin position="22"/>
        <end position="287"/>
    </location>
</feature>
<evidence type="ECO:0000313" key="3">
    <source>
        <dbReference type="Proteomes" id="UP000288805"/>
    </source>
</evidence>
<dbReference type="InterPro" id="IPR036726">
    <property type="entry name" value="GTP1_OBG_dom_sf"/>
</dbReference>
<dbReference type="SUPFAM" id="SSF82051">
    <property type="entry name" value="Obg GTP-binding protein N-terminal domain"/>
    <property type="match status" value="1"/>
</dbReference>
<dbReference type="Proteomes" id="UP000288805">
    <property type="component" value="Unassembled WGS sequence"/>
</dbReference>
<evidence type="ECO:0000313" key="2">
    <source>
        <dbReference type="EMBL" id="RVX15084.1"/>
    </source>
</evidence>
<dbReference type="GO" id="GO:0005525">
    <property type="term" value="F:GTP binding"/>
    <property type="evidence" value="ECO:0007669"/>
    <property type="project" value="InterPro"/>
</dbReference>
<protein>
    <submittedName>
        <fullName evidence="2">Putative GTP-binding protein OBGC2</fullName>
    </submittedName>
</protein>
<dbReference type="GO" id="GO:0003924">
    <property type="term" value="F:GTPase activity"/>
    <property type="evidence" value="ECO:0007669"/>
    <property type="project" value="InterPro"/>
</dbReference>
<feature type="signal peptide" evidence="1">
    <location>
        <begin position="1"/>
        <end position="21"/>
    </location>
</feature>
<evidence type="ECO:0000256" key="1">
    <source>
        <dbReference type="SAM" id="SignalP"/>
    </source>
</evidence>
<dbReference type="EMBL" id="QGNW01000019">
    <property type="protein sequence ID" value="RVX15084.1"/>
    <property type="molecule type" value="Genomic_DNA"/>
</dbReference>
<sequence length="287" mass="31664">MFAYCKNALLFLYSLPTCISALIHSSPDFRILFSQRGLINKEAVLDIVGSTHFKCRLTRAKESPSPGPSTLIRVLHKYFDQVIITVCSGDGGHGAILSMLNQRAPSGPQGRLDKGRISLLEFHKKSRYNAKRGGNVDAMGVLTSQLHDGLAAPTLRNPVPVGIRSNKGKAYDMVNILNKVVHFHVSSLTTFAHAIGTVVKRKRGKLLADLAEPGNEILMARVSYTDDLPFLIFHEISVLISLVEMPEHGRKKLMALTTIVMRDDSDKDLSNVVSNCVRAFINLVYPE</sequence>
<keyword evidence="1" id="KW-0732">Signal</keyword>